<dbReference type="Proteomes" id="UP000653305">
    <property type="component" value="Unassembled WGS sequence"/>
</dbReference>
<dbReference type="GO" id="GO:0008289">
    <property type="term" value="F:lipid binding"/>
    <property type="evidence" value="ECO:0007669"/>
    <property type="project" value="UniProtKB-KW"/>
</dbReference>
<evidence type="ECO:0000256" key="3">
    <source>
        <dbReference type="ARBA" id="ARBA00023121"/>
    </source>
</evidence>
<dbReference type="OrthoDB" id="1920459at2759"/>
<sequence>MDHYVGTVGRLTACGCLKIAANNIKPKPEIAKSLPGKCGVSLSFEVSPSVDCSK</sequence>
<reference evidence="5" key="1">
    <citation type="submission" date="2020-07" db="EMBL/GenBank/DDBJ databases">
        <title>Ethylene signaling mediates host invasion by parasitic plants.</title>
        <authorList>
            <person name="Yoshida S."/>
        </authorList>
    </citation>
    <scope>NUCLEOTIDE SEQUENCE</scope>
    <source>
        <strain evidence="5">Okayama</strain>
    </source>
</reference>
<dbReference type="InterPro" id="IPR036312">
    <property type="entry name" value="Bifun_inhib/LTP/seed_sf"/>
</dbReference>
<evidence type="ECO:0000313" key="5">
    <source>
        <dbReference type="EMBL" id="GFP90747.1"/>
    </source>
</evidence>
<evidence type="ECO:0000256" key="2">
    <source>
        <dbReference type="ARBA" id="ARBA00022448"/>
    </source>
</evidence>
<keyword evidence="6" id="KW-1185">Reference proteome</keyword>
<proteinExistence type="inferred from homology"/>
<gene>
    <name evidence="5" type="ORF">PHJA_001218600</name>
</gene>
<dbReference type="PRINTS" id="PR00382">
    <property type="entry name" value="LIPIDTRNSFER"/>
</dbReference>
<dbReference type="Gene3D" id="1.10.110.10">
    <property type="entry name" value="Plant lipid-transfer and hydrophobic proteins"/>
    <property type="match status" value="1"/>
</dbReference>
<dbReference type="PANTHER" id="PTHR33076">
    <property type="entry name" value="NON-SPECIFIC LIPID-TRANSFER PROTEIN 2-RELATED"/>
    <property type="match status" value="1"/>
</dbReference>
<dbReference type="AlphaFoldDB" id="A0A830BSA8"/>
<keyword evidence="3" id="KW-0446">Lipid-binding</keyword>
<dbReference type="InterPro" id="IPR000528">
    <property type="entry name" value="Plant_nsLTP"/>
</dbReference>
<accession>A0A830BSA8</accession>
<evidence type="ECO:0000259" key="4">
    <source>
        <dbReference type="Pfam" id="PF00234"/>
    </source>
</evidence>
<dbReference type="EMBL" id="BMAC01000224">
    <property type="protein sequence ID" value="GFP90747.1"/>
    <property type="molecule type" value="Genomic_DNA"/>
</dbReference>
<dbReference type="SUPFAM" id="SSF47699">
    <property type="entry name" value="Bifunctional inhibitor/lipid-transfer protein/seed storage 2S albumin"/>
    <property type="match status" value="1"/>
</dbReference>
<keyword evidence="2" id="KW-0813">Transport</keyword>
<protein>
    <submittedName>
        <fullName evidence="5">Non-specific lipid-transfer protein</fullName>
    </submittedName>
</protein>
<feature type="domain" description="Bifunctional inhibitor/plant lipid transfer protein/seed storage helical" evidence="4">
    <location>
        <begin position="12"/>
        <end position="52"/>
    </location>
</feature>
<dbReference type="Pfam" id="PF00234">
    <property type="entry name" value="Tryp_alpha_amyl"/>
    <property type="match status" value="1"/>
</dbReference>
<evidence type="ECO:0000256" key="1">
    <source>
        <dbReference type="ARBA" id="ARBA00009748"/>
    </source>
</evidence>
<comment type="caution">
    <text evidence="5">The sequence shown here is derived from an EMBL/GenBank/DDBJ whole genome shotgun (WGS) entry which is preliminary data.</text>
</comment>
<dbReference type="GO" id="GO:0006869">
    <property type="term" value="P:lipid transport"/>
    <property type="evidence" value="ECO:0007669"/>
    <property type="project" value="InterPro"/>
</dbReference>
<comment type="similarity">
    <text evidence="1">Belongs to the plant LTP family.</text>
</comment>
<organism evidence="5 6">
    <name type="scientific">Phtheirospermum japonicum</name>
    <dbReference type="NCBI Taxonomy" id="374723"/>
    <lineage>
        <taxon>Eukaryota</taxon>
        <taxon>Viridiplantae</taxon>
        <taxon>Streptophyta</taxon>
        <taxon>Embryophyta</taxon>
        <taxon>Tracheophyta</taxon>
        <taxon>Spermatophyta</taxon>
        <taxon>Magnoliopsida</taxon>
        <taxon>eudicotyledons</taxon>
        <taxon>Gunneridae</taxon>
        <taxon>Pentapetalae</taxon>
        <taxon>asterids</taxon>
        <taxon>lamiids</taxon>
        <taxon>Lamiales</taxon>
        <taxon>Orobanchaceae</taxon>
        <taxon>Orobanchaceae incertae sedis</taxon>
        <taxon>Phtheirospermum</taxon>
    </lineage>
</organism>
<dbReference type="InterPro" id="IPR016140">
    <property type="entry name" value="Bifunc_inhib/LTP/seed_store"/>
</dbReference>
<evidence type="ECO:0000313" key="6">
    <source>
        <dbReference type="Proteomes" id="UP000653305"/>
    </source>
</evidence>
<name>A0A830BSA8_9LAMI</name>